<dbReference type="eggNOG" id="KOG2417">
    <property type="taxonomic scope" value="Eukaryota"/>
</dbReference>
<dbReference type="InterPro" id="IPR015672">
    <property type="entry name" value="GPHR/GTG"/>
</dbReference>
<feature type="transmembrane region" description="Helical" evidence="1">
    <location>
        <begin position="181"/>
        <end position="204"/>
    </location>
</feature>
<dbReference type="PANTHER" id="PTHR15948">
    <property type="entry name" value="G-PROTEIN COUPLED RECEPTOR 89-RELATED"/>
    <property type="match status" value="1"/>
</dbReference>
<dbReference type="KEGG" id="hir:HETIRDRAFT_322722"/>
<feature type="transmembrane region" description="Helical" evidence="1">
    <location>
        <begin position="72"/>
        <end position="91"/>
    </location>
</feature>
<dbReference type="InParanoid" id="W4K2M4"/>
<dbReference type="GeneID" id="20670901"/>
<dbReference type="EMBL" id="KI925460">
    <property type="protein sequence ID" value="ETW79984.1"/>
    <property type="molecule type" value="Genomic_DNA"/>
</dbReference>
<evidence type="ECO:0000313" key="3">
    <source>
        <dbReference type="EMBL" id="ETW79984.1"/>
    </source>
</evidence>
<gene>
    <name evidence="3" type="ORF">HETIRDRAFT_322722</name>
</gene>
<feature type="transmembrane region" description="Helical" evidence="1">
    <location>
        <begin position="150"/>
        <end position="169"/>
    </location>
</feature>
<keyword evidence="1" id="KW-0472">Membrane</keyword>
<evidence type="ECO:0000256" key="1">
    <source>
        <dbReference type="SAM" id="Phobius"/>
    </source>
</evidence>
<keyword evidence="1" id="KW-0812">Transmembrane</keyword>
<organism evidence="3 4">
    <name type="scientific">Heterobasidion irregulare (strain TC 32-1)</name>
    <dbReference type="NCBI Taxonomy" id="747525"/>
    <lineage>
        <taxon>Eukaryota</taxon>
        <taxon>Fungi</taxon>
        <taxon>Dikarya</taxon>
        <taxon>Basidiomycota</taxon>
        <taxon>Agaricomycotina</taxon>
        <taxon>Agaricomycetes</taxon>
        <taxon>Russulales</taxon>
        <taxon>Bondarzewiaceae</taxon>
        <taxon>Heterobasidion</taxon>
        <taxon>Heterobasidion annosum species complex</taxon>
    </lineage>
</organism>
<dbReference type="OrthoDB" id="264392at2759"/>
<dbReference type="GO" id="GO:0016020">
    <property type="term" value="C:membrane"/>
    <property type="evidence" value="ECO:0007669"/>
    <property type="project" value="InterPro"/>
</dbReference>
<proteinExistence type="predicted"/>
<evidence type="ECO:0000259" key="2">
    <source>
        <dbReference type="Pfam" id="PF12537"/>
    </source>
</evidence>
<name>W4K2M4_HETIT</name>
<sequence length="235" mass="25768">MRWGEADRFNLIARLVLFFSCRRFVLGNVYLDGHSPRAPNTADYVELDTLPPPSTVAPERPTMSKRALHSSLWRSLFSLCFSECCLLFLMLMCQGLDVLHTGTRLMNWRISLFIILAVVLIAIPLSLSVVFASALSISSTRSFIPSLHRLFWTLIPLFGYFLLLSYVPLPLALSSSHGSASLLVAALSRLAVLGTVMLGLLSGFGAVSTAWGYFPFVCGHGGLVPCLLSSSRHTS</sequence>
<dbReference type="STRING" id="747525.W4K2M4"/>
<keyword evidence="1" id="KW-1133">Transmembrane helix</keyword>
<dbReference type="AlphaFoldDB" id="W4K2M4"/>
<reference evidence="3 4" key="1">
    <citation type="journal article" date="2012" name="New Phytol.">
        <title>Insight into trade-off between wood decay and parasitism from the genome of a fungal forest pathogen.</title>
        <authorList>
            <person name="Olson A."/>
            <person name="Aerts A."/>
            <person name="Asiegbu F."/>
            <person name="Belbahri L."/>
            <person name="Bouzid O."/>
            <person name="Broberg A."/>
            <person name="Canback B."/>
            <person name="Coutinho P.M."/>
            <person name="Cullen D."/>
            <person name="Dalman K."/>
            <person name="Deflorio G."/>
            <person name="van Diepen L.T."/>
            <person name="Dunand C."/>
            <person name="Duplessis S."/>
            <person name="Durling M."/>
            <person name="Gonthier P."/>
            <person name="Grimwood J."/>
            <person name="Fossdal C.G."/>
            <person name="Hansson D."/>
            <person name="Henrissat B."/>
            <person name="Hietala A."/>
            <person name="Himmelstrand K."/>
            <person name="Hoffmeister D."/>
            <person name="Hogberg N."/>
            <person name="James T.Y."/>
            <person name="Karlsson M."/>
            <person name="Kohler A."/>
            <person name="Kues U."/>
            <person name="Lee Y.H."/>
            <person name="Lin Y.C."/>
            <person name="Lind M."/>
            <person name="Lindquist E."/>
            <person name="Lombard V."/>
            <person name="Lucas S."/>
            <person name="Lunden K."/>
            <person name="Morin E."/>
            <person name="Murat C."/>
            <person name="Park J."/>
            <person name="Raffaello T."/>
            <person name="Rouze P."/>
            <person name="Salamov A."/>
            <person name="Schmutz J."/>
            <person name="Solheim H."/>
            <person name="Stahlberg J."/>
            <person name="Velez H."/>
            <person name="de Vries R.P."/>
            <person name="Wiebenga A."/>
            <person name="Woodward S."/>
            <person name="Yakovlev I."/>
            <person name="Garbelotto M."/>
            <person name="Martin F."/>
            <person name="Grigoriev I.V."/>
            <person name="Stenlid J."/>
        </authorList>
    </citation>
    <scope>NUCLEOTIDE SEQUENCE [LARGE SCALE GENOMIC DNA]</scope>
    <source>
        <strain evidence="3 4">TC 32-1</strain>
    </source>
</reference>
<dbReference type="RefSeq" id="XP_009548509.1">
    <property type="nucleotide sequence ID" value="XM_009550214.1"/>
</dbReference>
<dbReference type="Pfam" id="PF12537">
    <property type="entry name" value="GPHR_N"/>
    <property type="match status" value="1"/>
</dbReference>
<dbReference type="HOGENOM" id="CLU_1180351_0_0_1"/>
<keyword evidence="4" id="KW-1185">Reference proteome</keyword>
<feature type="domain" description="Golgi pH regulator conserved" evidence="2">
    <location>
        <begin position="182"/>
        <end position="216"/>
    </location>
</feature>
<evidence type="ECO:0000313" key="4">
    <source>
        <dbReference type="Proteomes" id="UP000030671"/>
    </source>
</evidence>
<dbReference type="InterPro" id="IPR022535">
    <property type="entry name" value="Golgi_pH-regulator_cons_dom"/>
</dbReference>
<feature type="transmembrane region" description="Helical" evidence="1">
    <location>
        <begin position="112"/>
        <end position="138"/>
    </location>
</feature>
<dbReference type="Proteomes" id="UP000030671">
    <property type="component" value="Unassembled WGS sequence"/>
</dbReference>
<accession>W4K2M4</accession>
<protein>
    <recommendedName>
        <fullName evidence="2">Golgi pH regulator conserved domain-containing protein</fullName>
    </recommendedName>
</protein>
<dbReference type="PANTHER" id="PTHR15948:SF0">
    <property type="entry name" value="GOLGI PH REGULATOR A-RELATED"/>
    <property type="match status" value="1"/>
</dbReference>